<evidence type="ECO:0008006" key="4">
    <source>
        <dbReference type="Google" id="ProtNLM"/>
    </source>
</evidence>
<dbReference type="STRING" id="223786.SAMN05216234_10132"/>
<dbReference type="Proteomes" id="UP000199227">
    <property type="component" value="Unassembled WGS sequence"/>
</dbReference>
<evidence type="ECO:0000313" key="2">
    <source>
        <dbReference type="EMBL" id="SFO87134.1"/>
    </source>
</evidence>
<keyword evidence="3" id="KW-1185">Reference proteome</keyword>
<feature type="transmembrane region" description="Helical" evidence="1">
    <location>
        <begin position="101"/>
        <end position="122"/>
    </location>
</feature>
<feature type="transmembrane region" description="Helical" evidence="1">
    <location>
        <begin position="134"/>
        <end position="152"/>
    </location>
</feature>
<feature type="transmembrane region" description="Helical" evidence="1">
    <location>
        <begin position="234"/>
        <end position="252"/>
    </location>
</feature>
<accession>A0A1I5KPZ0</accession>
<feature type="transmembrane region" description="Helical" evidence="1">
    <location>
        <begin position="79"/>
        <end position="95"/>
    </location>
</feature>
<dbReference type="EMBL" id="FOXB01000001">
    <property type="protein sequence ID" value="SFO87134.1"/>
    <property type="molecule type" value="Genomic_DNA"/>
</dbReference>
<name>A0A1I5KPZ0_9BACT</name>
<protein>
    <recommendedName>
        <fullName evidence="4">O-Antigen ligase</fullName>
    </recommendedName>
</protein>
<evidence type="ECO:0000256" key="1">
    <source>
        <dbReference type="SAM" id="Phobius"/>
    </source>
</evidence>
<feature type="transmembrane region" description="Helical" evidence="1">
    <location>
        <begin position="201"/>
        <end position="222"/>
    </location>
</feature>
<feature type="transmembrane region" description="Helical" evidence="1">
    <location>
        <begin position="304"/>
        <end position="326"/>
    </location>
</feature>
<gene>
    <name evidence="2" type="ORF">SAMN05216234_10132</name>
</gene>
<proteinExistence type="predicted"/>
<feature type="transmembrane region" description="Helical" evidence="1">
    <location>
        <begin position="26"/>
        <end position="42"/>
    </location>
</feature>
<keyword evidence="1" id="KW-1133">Transmembrane helix</keyword>
<evidence type="ECO:0000313" key="3">
    <source>
        <dbReference type="Proteomes" id="UP000199227"/>
    </source>
</evidence>
<feature type="transmembrane region" description="Helical" evidence="1">
    <location>
        <begin position="338"/>
        <end position="367"/>
    </location>
</feature>
<feature type="transmembrane region" description="Helical" evidence="1">
    <location>
        <begin position="48"/>
        <end position="67"/>
    </location>
</feature>
<dbReference type="RefSeq" id="WP_092909706.1">
    <property type="nucleotide sequence ID" value="NZ_FOXB01000001.1"/>
</dbReference>
<dbReference type="AlphaFoldDB" id="A0A1I5KPZ0"/>
<keyword evidence="1" id="KW-0472">Membrane</keyword>
<keyword evidence="1" id="KW-0812">Transmembrane</keyword>
<sequence>MNIAIKAKYFNFKILNSYRKINIKRADEFILFFLIFSSPIGFRFLPFGLVHIAFIVGVIYLLVRIYSTRSLIVFDKVQFYFFLYVIYFVVDQILVNGSFKHVLNLLISYLYFFLIVNIGIYIDRNRIICLFNKAISYLLLFFLVEVIYRYLHPGGGDFLHKFKENSLFFMDSNFAGLDLILLYFLLILIRNKRSGIYRKAVFIFNILSLSRASIISSIFWKYFFKKIKSPNQVFKYAIIAIVLLVIFVIYFYDTITHDGSLRSKFIFTEQAFNFIQAIPTEKILLGYGANSSIELFGHFLHNYVLVYVIDQGIIGLFLIFVFHYVLAKQTNGMWLIVFLPYLMVAMSVVSYASHVVYMAAGLVYLLFVNKNKIKFIVYKKGY</sequence>
<reference evidence="2 3" key="1">
    <citation type="submission" date="2016-10" db="EMBL/GenBank/DDBJ databases">
        <authorList>
            <person name="de Groot N.N."/>
        </authorList>
    </citation>
    <scope>NUCLEOTIDE SEQUENCE [LARGE SCALE GENOMIC DNA]</scope>
    <source>
        <strain evidence="2 3">EP1-55-1</strain>
    </source>
</reference>
<feature type="transmembrane region" description="Helical" evidence="1">
    <location>
        <begin position="172"/>
        <end position="189"/>
    </location>
</feature>
<organism evidence="2 3">
    <name type="scientific">Hydrogenimonas thermophila</name>
    <dbReference type="NCBI Taxonomy" id="223786"/>
    <lineage>
        <taxon>Bacteria</taxon>
        <taxon>Pseudomonadati</taxon>
        <taxon>Campylobacterota</taxon>
        <taxon>Epsilonproteobacteria</taxon>
        <taxon>Campylobacterales</taxon>
        <taxon>Hydrogenimonadaceae</taxon>
        <taxon>Hydrogenimonas</taxon>
    </lineage>
</organism>